<feature type="domain" description="Reductase C-terminal" evidence="6">
    <location>
        <begin position="316"/>
        <end position="398"/>
    </location>
</feature>
<reference evidence="7 8" key="1">
    <citation type="submission" date="2020-08" db="EMBL/GenBank/DDBJ databases">
        <title>Genomic Encyclopedia of Type Strains, Phase IV (KMG-IV): sequencing the most valuable type-strain genomes for metagenomic binning, comparative biology and taxonomic classification.</title>
        <authorList>
            <person name="Goeker M."/>
        </authorList>
    </citation>
    <scope>NUCLEOTIDE SEQUENCE [LARGE SCALE GENOMIC DNA]</scope>
    <source>
        <strain evidence="7 8">DSM 14878</strain>
    </source>
</reference>
<dbReference type="PANTHER" id="PTHR43557">
    <property type="entry name" value="APOPTOSIS-INDUCING FACTOR 1"/>
    <property type="match status" value="1"/>
</dbReference>
<dbReference type="Pfam" id="PF14759">
    <property type="entry name" value="Reductase_C"/>
    <property type="match status" value="1"/>
</dbReference>
<evidence type="ECO:0000256" key="1">
    <source>
        <dbReference type="ARBA" id="ARBA00001974"/>
    </source>
</evidence>
<dbReference type="GO" id="GO:0008860">
    <property type="term" value="F:ferredoxin-NAD+ reductase activity"/>
    <property type="evidence" value="ECO:0007669"/>
    <property type="project" value="UniProtKB-EC"/>
</dbReference>
<evidence type="ECO:0000256" key="4">
    <source>
        <dbReference type="ARBA" id="ARBA00023002"/>
    </source>
</evidence>
<evidence type="ECO:0000256" key="2">
    <source>
        <dbReference type="ARBA" id="ARBA00022630"/>
    </source>
</evidence>
<dbReference type="InterPro" id="IPR023753">
    <property type="entry name" value="FAD/NAD-binding_dom"/>
</dbReference>
<dbReference type="InterPro" id="IPR050446">
    <property type="entry name" value="FAD-oxidoreductase/Apoptosis"/>
</dbReference>
<dbReference type="GO" id="GO:0016651">
    <property type="term" value="F:oxidoreductase activity, acting on NAD(P)H"/>
    <property type="evidence" value="ECO:0007669"/>
    <property type="project" value="TreeGrafter"/>
</dbReference>
<dbReference type="InterPro" id="IPR028202">
    <property type="entry name" value="Reductase_C"/>
</dbReference>
<dbReference type="InterPro" id="IPR016156">
    <property type="entry name" value="FAD/NAD-linked_Rdtase_dimer_sf"/>
</dbReference>
<evidence type="ECO:0000259" key="6">
    <source>
        <dbReference type="Pfam" id="PF14759"/>
    </source>
</evidence>
<dbReference type="InterPro" id="IPR036188">
    <property type="entry name" value="FAD/NAD-bd_sf"/>
</dbReference>
<proteinExistence type="predicted"/>
<dbReference type="PRINTS" id="PR00411">
    <property type="entry name" value="PNDRDTASEI"/>
</dbReference>
<protein>
    <submittedName>
        <fullName evidence="7">3-phenylpropionate/trans-cinnamate dioxygenase ferredoxin reductase subunit</fullName>
        <ecNumber evidence="7">1.18.1.3</ecNumber>
    </submittedName>
</protein>
<keyword evidence="2" id="KW-0285">Flavoprotein</keyword>
<dbReference type="Gene3D" id="3.50.50.60">
    <property type="entry name" value="FAD/NAD(P)-binding domain"/>
    <property type="match status" value="2"/>
</dbReference>
<dbReference type="RefSeq" id="WP_183198813.1">
    <property type="nucleotide sequence ID" value="NZ_JACIDA010000005.1"/>
</dbReference>
<sequence length="401" mass="41977">MTKILIIGAGHAGGSVAAFLRQYGHEGPIVLVGEEDAPPYQRPPLSKAWLKGEADLETLLLRPLSFYEEQGIEFRPSTVAVSVDPEAKTVAFHDGSSEFYDVLVLATGSTARKLPVPGGDHPDLLELRTLKDAERLKAVLGPGKRLAVVGGGYVGLEAAASARALGAEAVVIERAPRVLARVASETLSTFFTAQHRAHGVEIMTGAEVVAVAHDGVTLADGSVVRADAVLVGVGALACESLARSAGLRCDDGVVVDEQARTSDPVIFAVGDMTRRPIPVHGGVSHRLESVPNALEQAKQAAAAIVGRPGPAAEVPWFWSDQYDFKLQIAGLPFDADRQVVRGDPTAGGFAVFHLNGDRVVCVEAVNAPPEFMAGKQLIGKGTSVDVAKLADQAVSMKAVGI</sequence>
<dbReference type="PANTHER" id="PTHR43557:SF2">
    <property type="entry name" value="RIESKE DOMAIN-CONTAINING PROTEIN-RELATED"/>
    <property type="match status" value="1"/>
</dbReference>
<keyword evidence="4 7" id="KW-0560">Oxidoreductase</keyword>
<organism evidence="7 8">
    <name type="scientific">Brevundimonas mediterranea</name>
    <dbReference type="NCBI Taxonomy" id="74329"/>
    <lineage>
        <taxon>Bacteria</taxon>
        <taxon>Pseudomonadati</taxon>
        <taxon>Pseudomonadota</taxon>
        <taxon>Alphaproteobacteria</taxon>
        <taxon>Caulobacterales</taxon>
        <taxon>Caulobacteraceae</taxon>
        <taxon>Brevundimonas</taxon>
    </lineage>
</organism>
<evidence type="ECO:0000259" key="5">
    <source>
        <dbReference type="Pfam" id="PF07992"/>
    </source>
</evidence>
<dbReference type="SUPFAM" id="SSF55424">
    <property type="entry name" value="FAD/NAD-linked reductases, dimerisation (C-terminal) domain"/>
    <property type="match status" value="1"/>
</dbReference>
<dbReference type="Pfam" id="PF07992">
    <property type="entry name" value="Pyr_redox_2"/>
    <property type="match status" value="1"/>
</dbReference>
<gene>
    <name evidence="7" type="ORF">GGR11_003311</name>
</gene>
<evidence type="ECO:0000313" key="8">
    <source>
        <dbReference type="Proteomes" id="UP000532936"/>
    </source>
</evidence>
<name>A0A7W6A8V9_9CAUL</name>
<accession>A0A7W6A8V9</accession>
<dbReference type="EMBL" id="JACIDA010000005">
    <property type="protein sequence ID" value="MBB3873742.1"/>
    <property type="molecule type" value="Genomic_DNA"/>
</dbReference>
<dbReference type="SUPFAM" id="SSF51905">
    <property type="entry name" value="FAD/NAD(P)-binding domain"/>
    <property type="match status" value="2"/>
</dbReference>
<keyword evidence="7" id="KW-0223">Dioxygenase</keyword>
<dbReference type="GO" id="GO:0051213">
    <property type="term" value="F:dioxygenase activity"/>
    <property type="evidence" value="ECO:0007669"/>
    <property type="project" value="UniProtKB-KW"/>
</dbReference>
<comment type="cofactor">
    <cofactor evidence="1">
        <name>FAD</name>
        <dbReference type="ChEBI" id="CHEBI:57692"/>
    </cofactor>
</comment>
<evidence type="ECO:0000256" key="3">
    <source>
        <dbReference type="ARBA" id="ARBA00022827"/>
    </source>
</evidence>
<dbReference type="Proteomes" id="UP000532936">
    <property type="component" value="Unassembled WGS sequence"/>
</dbReference>
<comment type="caution">
    <text evidence="7">The sequence shown here is derived from an EMBL/GenBank/DDBJ whole genome shotgun (WGS) entry which is preliminary data.</text>
</comment>
<evidence type="ECO:0000313" key="7">
    <source>
        <dbReference type="EMBL" id="MBB3873742.1"/>
    </source>
</evidence>
<dbReference type="Gene3D" id="3.30.390.30">
    <property type="match status" value="1"/>
</dbReference>
<dbReference type="AlphaFoldDB" id="A0A7W6A8V9"/>
<dbReference type="EC" id="1.18.1.3" evidence="7"/>
<keyword evidence="3" id="KW-0274">FAD</keyword>
<dbReference type="GO" id="GO:0005737">
    <property type="term" value="C:cytoplasm"/>
    <property type="evidence" value="ECO:0007669"/>
    <property type="project" value="TreeGrafter"/>
</dbReference>
<dbReference type="PRINTS" id="PR00368">
    <property type="entry name" value="FADPNR"/>
</dbReference>
<feature type="domain" description="FAD/NAD(P)-binding" evidence="5">
    <location>
        <begin position="3"/>
        <end position="297"/>
    </location>
</feature>